<evidence type="ECO:0000313" key="1">
    <source>
        <dbReference type="EMBL" id="OAY37477.1"/>
    </source>
</evidence>
<proteinExistence type="predicted"/>
<protein>
    <submittedName>
        <fullName evidence="1">Uncharacterized protein</fullName>
    </submittedName>
</protein>
<dbReference type="AlphaFoldDB" id="A0A2C9V068"/>
<name>A0A2C9V068_MANES</name>
<reference evidence="1" key="1">
    <citation type="submission" date="2016-02" db="EMBL/GenBank/DDBJ databases">
        <title>WGS assembly of Manihot esculenta.</title>
        <authorList>
            <person name="Bredeson J.V."/>
            <person name="Prochnik S.E."/>
            <person name="Lyons J.B."/>
            <person name="Schmutz J."/>
            <person name="Grimwood J."/>
            <person name="Vrebalov J."/>
            <person name="Bart R.S."/>
            <person name="Amuge T."/>
            <person name="Ferguson M.E."/>
            <person name="Green R."/>
            <person name="Putnam N."/>
            <person name="Stites J."/>
            <person name="Rounsley S."/>
            <person name="Rokhsar D.S."/>
        </authorList>
    </citation>
    <scope>NUCLEOTIDE SEQUENCE [LARGE SCALE GENOMIC DNA]</scope>
    <source>
        <tissue evidence="1">Leaf</tissue>
    </source>
</reference>
<gene>
    <name evidence="1" type="ORF">MANES_11G104800</name>
</gene>
<accession>A0A2C9V068</accession>
<sequence>MLSFSLHFVSASHTLANQRTANHVKHRDNKKSFISWNIKSGNIYTEMQTVQIDIQKAPREEPLIENQMSVLTPAASVSPRFEWRLRYLI</sequence>
<organism evidence="1">
    <name type="scientific">Manihot esculenta</name>
    <name type="common">Cassava</name>
    <name type="synonym">Jatropha manihot</name>
    <dbReference type="NCBI Taxonomy" id="3983"/>
    <lineage>
        <taxon>Eukaryota</taxon>
        <taxon>Viridiplantae</taxon>
        <taxon>Streptophyta</taxon>
        <taxon>Embryophyta</taxon>
        <taxon>Tracheophyta</taxon>
        <taxon>Spermatophyta</taxon>
        <taxon>Magnoliopsida</taxon>
        <taxon>eudicotyledons</taxon>
        <taxon>Gunneridae</taxon>
        <taxon>Pentapetalae</taxon>
        <taxon>rosids</taxon>
        <taxon>fabids</taxon>
        <taxon>Malpighiales</taxon>
        <taxon>Euphorbiaceae</taxon>
        <taxon>Crotonoideae</taxon>
        <taxon>Manihoteae</taxon>
        <taxon>Manihot</taxon>
    </lineage>
</organism>
<dbReference type="EMBL" id="CM004397">
    <property type="protein sequence ID" value="OAY37477.1"/>
    <property type="molecule type" value="Genomic_DNA"/>
</dbReference>